<proteinExistence type="predicted"/>
<protein>
    <submittedName>
        <fullName evidence="2">Zf-TFIIB domain-containing protein</fullName>
    </submittedName>
</protein>
<keyword evidence="3" id="KW-1185">Reference proteome</keyword>
<feature type="domain" description="Transcription factor zinc-finger" evidence="1">
    <location>
        <begin position="2"/>
        <end position="35"/>
    </location>
</feature>
<dbReference type="Pfam" id="PF13453">
    <property type="entry name" value="Zn_ribbon_TFIIB"/>
    <property type="match status" value="1"/>
</dbReference>
<evidence type="ECO:0000313" key="2">
    <source>
        <dbReference type="EMBL" id="MBF6024942.1"/>
    </source>
</evidence>
<dbReference type="Proteomes" id="UP001429984">
    <property type="component" value="Unassembled WGS sequence"/>
</dbReference>
<evidence type="ECO:0000259" key="1">
    <source>
        <dbReference type="Pfam" id="PF13453"/>
    </source>
</evidence>
<dbReference type="InterPro" id="IPR027392">
    <property type="entry name" value="TF_Znf"/>
</dbReference>
<name>A0ABS0BB87_9GAMM</name>
<reference evidence="2 3" key="1">
    <citation type="submission" date="2020-11" db="EMBL/GenBank/DDBJ databases">
        <title>Draft Genome Sequence and Secondary Metabolite Biosynthetic Potential of the Lysobacter niastensis Type strain DSM 18481.</title>
        <authorList>
            <person name="Turrini P."/>
            <person name="Artuso I."/>
            <person name="Tescari M."/>
            <person name="Lugli G.A."/>
            <person name="Frangipani E."/>
            <person name="Ventura M."/>
            <person name="Visca P."/>
        </authorList>
    </citation>
    <scope>NUCLEOTIDE SEQUENCE [LARGE SCALE GENOMIC DNA]</scope>
    <source>
        <strain evidence="2 3">DSM 18481</strain>
    </source>
</reference>
<sequence length="123" mass="14316">MDCPKCHAPMERIDHLVSHAHRCTQCRGLWMGMGEHRLLEDAAELIDTGDAAIGEHYNRIDRIKCPSCFDSQLVRMVDPQQTHIWFESCKLCYGRFYDAGEFRDLADHSLSDFFRDLETPERV</sequence>
<organism evidence="2 3">
    <name type="scientific">Lysobacter niastensis</name>
    <dbReference type="NCBI Taxonomy" id="380629"/>
    <lineage>
        <taxon>Bacteria</taxon>
        <taxon>Pseudomonadati</taxon>
        <taxon>Pseudomonadota</taxon>
        <taxon>Gammaproteobacteria</taxon>
        <taxon>Lysobacterales</taxon>
        <taxon>Lysobacteraceae</taxon>
        <taxon>Lysobacter</taxon>
    </lineage>
</organism>
<gene>
    <name evidence="2" type="ORF">IU514_12995</name>
</gene>
<dbReference type="RefSeq" id="WP_194931556.1">
    <property type="nucleotide sequence ID" value="NZ_JADLZT010000007.1"/>
</dbReference>
<comment type="caution">
    <text evidence="2">The sequence shown here is derived from an EMBL/GenBank/DDBJ whole genome shotgun (WGS) entry which is preliminary data.</text>
</comment>
<evidence type="ECO:0000313" key="3">
    <source>
        <dbReference type="Proteomes" id="UP001429984"/>
    </source>
</evidence>
<accession>A0ABS0BB87</accession>
<dbReference type="EMBL" id="JADLZT010000007">
    <property type="protein sequence ID" value="MBF6024942.1"/>
    <property type="molecule type" value="Genomic_DNA"/>
</dbReference>